<dbReference type="InterPro" id="IPR005103">
    <property type="entry name" value="AA9_LPMO"/>
</dbReference>
<dbReference type="InterPro" id="IPR000254">
    <property type="entry name" value="CBD"/>
</dbReference>
<evidence type="ECO:0000256" key="12">
    <source>
        <dbReference type="ARBA" id="ARBA00023326"/>
    </source>
</evidence>
<dbReference type="PANTHER" id="PTHR33353:SF9">
    <property type="entry name" value="ENDOGLUCANASE II"/>
    <property type="match status" value="1"/>
</dbReference>
<feature type="chain" id="PRO_5020402133" description="AA9 family lytic polysaccharide monooxygenase" evidence="17">
    <location>
        <begin position="20"/>
        <end position="361"/>
    </location>
</feature>
<comment type="domain">
    <text evidence="15">Has a modular structure: an endo-beta-1,4-glucanase catalytic module at the N-terminus, a linker rich in serines and threonines, and a C-terminal carbohydrate-binding module (CBM).</text>
</comment>
<dbReference type="PANTHER" id="PTHR33353">
    <property type="entry name" value="PUTATIVE (AFU_ORTHOLOGUE AFUA_1G12560)-RELATED"/>
    <property type="match status" value="1"/>
</dbReference>
<evidence type="ECO:0000256" key="3">
    <source>
        <dbReference type="ARBA" id="ARBA00022525"/>
    </source>
</evidence>
<dbReference type="GO" id="GO:0008810">
    <property type="term" value="F:cellulase activity"/>
    <property type="evidence" value="ECO:0007669"/>
    <property type="project" value="UniProtKB-UniRule"/>
</dbReference>
<feature type="signal peptide" evidence="17">
    <location>
        <begin position="1"/>
        <end position="19"/>
    </location>
</feature>
<keyword evidence="9" id="KW-0503">Monooxygenase</keyword>
<protein>
    <recommendedName>
        <fullName evidence="15">AA9 family lytic polysaccharide monooxygenase</fullName>
        <ecNumber evidence="15">1.14.99.56</ecNumber>
    </recommendedName>
    <alternativeName>
        <fullName evidence="15">Endo-beta-1,4-glucanase</fullName>
    </alternativeName>
    <alternativeName>
        <fullName evidence="15">Glycosyl hydrolase 61 family protein</fullName>
    </alternativeName>
</protein>
<dbReference type="GO" id="GO:0030245">
    <property type="term" value="P:cellulose catabolic process"/>
    <property type="evidence" value="ECO:0007669"/>
    <property type="project" value="UniProtKB-UniRule"/>
</dbReference>
<comment type="similarity">
    <text evidence="13">Belongs to the polysaccharide monooxygenase AA9 family.</text>
</comment>
<dbReference type="Gene3D" id="2.70.50.70">
    <property type="match status" value="1"/>
</dbReference>
<keyword evidence="10 15" id="KW-1015">Disulfide bond</keyword>
<dbReference type="Proteomes" id="UP000297245">
    <property type="component" value="Unassembled WGS sequence"/>
</dbReference>
<evidence type="ECO:0000256" key="1">
    <source>
        <dbReference type="ARBA" id="ARBA00001973"/>
    </source>
</evidence>
<comment type="function">
    <text evidence="15">Lytic polysaccharide monooxygenase (LMPO) that depolymerizes crystalline and amorphous polysaccharides via the oxidation of scissile alpha- or beta-(1-4)-glycosidic bonds, yielding C1 and/or C4 oxidation products. Catalysis by LPMOs requires the reduction of the active-site copper from Cu(II) to Cu(I) by a reducing agent and H(2)O(2) or O(2) as a cosubstrate.</text>
</comment>
<organism evidence="19 20">
    <name type="scientific">Dendrothele bispora (strain CBS 962.96)</name>
    <dbReference type="NCBI Taxonomy" id="1314807"/>
    <lineage>
        <taxon>Eukaryota</taxon>
        <taxon>Fungi</taxon>
        <taxon>Dikarya</taxon>
        <taxon>Basidiomycota</taxon>
        <taxon>Agaricomycotina</taxon>
        <taxon>Agaricomycetes</taxon>
        <taxon>Agaricomycetidae</taxon>
        <taxon>Agaricales</taxon>
        <taxon>Agaricales incertae sedis</taxon>
        <taxon>Dendrothele</taxon>
    </lineage>
</organism>
<evidence type="ECO:0000256" key="17">
    <source>
        <dbReference type="SAM" id="SignalP"/>
    </source>
</evidence>
<dbReference type="CDD" id="cd21175">
    <property type="entry name" value="LPMO_AA9"/>
    <property type="match status" value="1"/>
</dbReference>
<evidence type="ECO:0000256" key="7">
    <source>
        <dbReference type="ARBA" id="ARBA00023002"/>
    </source>
</evidence>
<keyword evidence="8" id="KW-0186">Copper</keyword>
<dbReference type="GO" id="GO:0030248">
    <property type="term" value="F:cellulose binding"/>
    <property type="evidence" value="ECO:0007669"/>
    <property type="project" value="UniProtKB-UniRule"/>
</dbReference>
<evidence type="ECO:0000256" key="15">
    <source>
        <dbReference type="RuleBase" id="RU368122"/>
    </source>
</evidence>
<evidence type="ECO:0000256" key="16">
    <source>
        <dbReference type="SAM" id="MobiDB-lite"/>
    </source>
</evidence>
<evidence type="ECO:0000256" key="13">
    <source>
        <dbReference type="ARBA" id="ARBA00044502"/>
    </source>
</evidence>
<reference evidence="19 20" key="1">
    <citation type="journal article" date="2019" name="Nat. Ecol. Evol.">
        <title>Megaphylogeny resolves global patterns of mushroom evolution.</title>
        <authorList>
            <person name="Varga T."/>
            <person name="Krizsan K."/>
            <person name="Foldi C."/>
            <person name="Dima B."/>
            <person name="Sanchez-Garcia M."/>
            <person name="Sanchez-Ramirez S."/>
            <person name="Szollosi G.J."/>
            <person name="Szarkandi J.G."/>
            <person name="Papp V."/>
            <person name="Albert L."/>
            <person name="Andreopoulos W."/>
            <person name="Angelini C."/>
            <person name="Antonin V."/>
            <person name="Barry K.W."/>
            <person name="Bougher N.L."/>
            <person name="Buchanan P."/>
            <person name="Buyck B."/>
            <person name="Bense V."/>
            <person name="Catcheside P."/>
            <person name="Chovatia M."/>
            <person name="Cooper J."/>
            <person name="Damon W."/>
            <person name="Desjardin D."/>
            <person name="Finy P."/>
            <person name="Geml J."/>
            <person name="Haridas S."/>
            <person name="Hughes K."/>
            <person name="Justo A."/>
            <person name="Karasinski D."/>
            <person name="Kautmanova I."/>
            <person name="Kiss B."/>
            <person name="Kocsube S."/>
            <person name="Kotiranta H."/>
            <person name="LaButti K.M."/>
            <person name="Lechner B.E."/>
            <person name="Liimatainen K."/>
            <person name="Lipzen A."/>
            <person name="Lukacs Z."/>
            <person name="Mihaltcheva S."/>
            <person name="Morgado L.N."/>
            <person name="Niskanen T."/>
            <person name="Noordeloos M.E."/>
            <person name="Ohm R.A."/>
            <person name="Ortiz-Santana B."/>
            <person name="Ovrebo C."/>
            <person name="Racz N."/>
            <person name="Riley R."/>
            <person name="Savchenko A."/>
            <person name="Shiryaev A."/>
            <person name="Soop K."/>
            <person name="Spirin V."/>
            <person name="Szebenyi C."/>
            <person name="Tomsovsky M."/>
            <person name="Tulloss R.E."/>
            <person name="Uehling J."/>
            <person name="Grigoriev I.V."/>
            <person name="Vagvolgyi C."/>
            <person name="Papp T."/>
            <person name="Martin F.M."/>
            <person name="Miettinen O."/>
            <person name="Hibbett D.S."/>
            <person name="Nagy L.G."/>
        </authorList>
    </citation>
    <scope>NUCLEOTIDE SEQUENCE [LARGE SCALE GENOMIC DNA]</scope>
    <source>
        <strain evidence="19 20">CBS 962.96</strain>
    </source>
</reference>
<feature type="compositionally biased region" description="Low complexity" evidence="16">
    <location>
        <begin position="279"/>
        <end position="321"/>
    </location>
</feature>
<feature type="domain" description="CBM1" evidence="18">
    <location>
        <begin position="325"/>
        <end position="361"/>
    </location>
</feature>
<dbReference type="PROSITE" id="PS51164">
    <property type="entry name" value="CBM1_2"/>
    <property type="match status" value="1"/>
</dbReference>
<evidence type="ECO:0000256" key="11">
    <source>
        <dbReference type="ARBA" id="ARBA00023277"/>
    </source>
</evidence>
<evidence type="ECO:0000256" key="5">
    <source>
        <dbReference type="ARBA" id="ARBA00022729"/>
    </source>
</evidence>
<dbReference type="EC" id="1.14.99.56" evidence="15"/>
<evidence type="ECO:0000313" key="20">
    <source>
        <dbReference type="Proteomes" id="UP000297245"/>
    </source>
</evidence>
<evidence type="ECO:0000259" key="18">
    <source>
        <dbReference type="PROSITE" id="PS51164"/>
    </source>
</evidence>
<dbReference type="Pfam" id="PF03443">
    <property type="entry name" value="AA9"/>
    <property type="match status" value="1"/>
</dbReference>
<name>A0A4S8MPA9_DENBC</name>
<dbReference type="EMBL" id="ML179053">
    <property type="protein sequence ID" value="THV04745.1"/>
    <property type="molecule type" value="Genomic_DNA"/>
</dbReference>
<dbReference type="Pfam" id="PF00734">
    <property type="entry name" value="CBM_1"/>
    <property type="match status" value="1"/>
</dbReference>
<keyword evidence="3 15" id="KW-0964">Secreted</keyword>
<evidence type="ECO:0000256" key="14">
    <source>
        <dbReference type="ARBA" id="ARBA00045077"/>
    </source>
</evidence>
<keyword evidence="6 15" id="KW-0136">Cellulose degradation</keyword>
<keyword evidence="11 15" id="KW-0119">Carbohydrate metabolism</keyword>
<dbReference type="AlphaFoldDB" id="A0A4S8MPA9"/>
<dbReference type="GO" id="GO:0046872">
    <property type="term" value="F:metal ion binding"/>
    <property type="evidence" value="ECO:0007669"/>
    <property type="project" value="UniProtKB-KW"/>
</dbReference>
<dbReference type="InterPro" id="IPR049892">
    <property type="entry name" value="AA9"/>
</dbReference>
<evidence type="ECO:0000313" key="19">
    <source>
        <dbReference type="EMBL" id="THV04745.1"/>
    </source>
</evidence>
<dbReference type="OrthoDB" id="3238762at2759"/>
<keyword evidence="12 15" id="KW-0624">Polysaccharide degradation</keyword>
<dbReference type="GO" id="GO:0005576">
    <property type="term" value="C:extracellular region"/>
    <property type="evidence" value="ECO:0007669"/>
    <property type="project" value="UniProtKB-SubCell"/>
</dbReference>
<evidence type="ECO:0000256" key="10">
    <source>
        <dbReference type="ARBA" id="ARBA00023157"/>
    </source>
</evidence>
<dbReference type="SMART" id="SM00236">
    <property type="entry name" value="fCBD"/>
    <property type="match status" value="1"/>
</dbReference>
<evidence type="ECO:0000256" key="9">
    <source>
        <dbReference type="ARBA" id="ARBA00023033"/>
    </source>
</evidence>
<dbReference type="PROSITE" id="PS00562">
    <property type="entry name" value="CBM1_1"/>
    <property type="match status" value="1"/>
</dbReference>
<keyword evidence="5 17" id="KW-0732">Signal</keyword>
<evidence type="ECO:0000256" key="2">
    <source>
        <dbReference type="ARBA" id="ARBA00004613"/>
    </source>
</evidence>
<accession>A0A4S8MPA9</accession>
<dbReference type="SUPFAM" id="SSF57180">
    <property type="entry name" value="Cellulose-binding domain"/>
    <property type="match status" value="1"/>
</dbReference>
<comment type="catalytic activity">
    <reaction evidence="14 15">
        <text>[(1-&gt;4)-beta-D-glucosyl]n+m + reduced acceptor + O2 = 4-dehydro-beta-D-glucosyl-[(1-&gt;4)-beta-D-glucosyl]n-1 + [(1-&gt;4)-beta-D-glucosyl]m + acceptor + H2O.</text>
        <dbReference type="EC" id="1.14.99.56"/>
    </reaction>
</comment>
<dbReference type="GO" id="GO:0004497">
    <property type="term" value="F:monooxygenase activity"/>
    <property type="evidence" value="ECO:0007669"/>
    <property type="project" value="UniProtKB-KW"/>
</dbReference>
<keyword evidence="20" id="KW-1185">Reference proteome</keyword>
<dbReference type="InterPro" id="IPR035971">
    <property type="entry name" value="CBD_sf"/>
</dbReference>
<keyword evidence="4" id="KW-0479">Metal-binding</keyword>
<evidence type="ECO:0000256" key="4">
    <source>
        <dbReference type="ARBA" id="ARBA00022723"/>
    </source>
</evidence>
<evidence type="ECO:0000256" key="6">
    <source>
        <dbReference type="ARBA" id="ARBA00023001"/>
    </source>
</evidence>
<evidence type="ECO:0000256" key="8">
    <source>
        <dbReference type="ARBA" id="ARBA00023008"/>
    </source>
</evidence>
<gene>
    <name evidence="19" type="ORF">K435DRAFT_835269</name>
</gene>
<comment type="subcellular location">
    <subcellularLocation>
        <location evidence="2 15">Secreted</location>
    </subcellularLocation>
</comment>
<comment type="cofactor">
    <cofactor evidence="1">
        <name>Cu(2+)</name>
        <dbReference type="ChEBI" id="CHEBI:29036"/>
    </cofactor>
</comment>
<feature type="region of interest" description="Disordered" evidence="16">
    <location>
        <begin position="262"/>
        <end position="321"/>
    </location>
</feature>
<proteinExistence type="inferred from homology"/>
<keyword evidence="7" id="KW-0560">Oxidoreductase</keyword>
<sequence>MFLPQVLVAAASLIASVSAHATFQEMWINGMDVGNACARLPASNSPGMSNVILVTSVASNDLACNIIGSQAANKCPLMPGDSVTVEMHQQPNDRTCANEAIGGDHFGPVTIYMAKVDNSLTAVGSDASWFKVSELGLVSSAPDYWGSEVLNDNCGHYTFTIPKDIAPGDYLIRAEVIALHVASSPGGAQFYPACFQATVGGSGTAKPSGVKIPGAYSSNDPGILINIYTQLNSYVIPGPTPYNSASPAVAATPYPTAATWNTASQPKTVPTALPSNLPGAGNSGSSGSASTSVAITTAPGSTAPTTVASSTVAPTAAPTSGSSGAAAAQWAQCGGIGWTGATQCVSPFKCSVINPYYSQCI</sequence>